<dbReference type="AlphaFoldDB" id="A0A4P7XLD0"/>
<reference evidence="1 2" key="1">
    <citation type="submission" date="2018-07" db="EMBL/GenBank/DDBJ databases">
        <title>Marsedoiliclastica nanhaica gen. nov. sp. nov., a novel marine hydrocarbonoclastic bacterium isolated from an in-situ enriched hydrocarbon-degrading consortium in deep-sea sediment.</title>
        <authorList>
            <person name="Dong C."/>
            <person name="Ma T."/>
            <person name="Liu R."/>
            <person name="Shao Z."/>
        </authorList>
    </citation>
    <scope>NUCLEOTIDE SEQUENCE [LARGE SCALE GENOMIC DNA]</scope>
    <source>
        <strain evidence="2">soil36-7</strain>
    </source>
</reference>
<organism evidence="1 2">
    <name type="scientific">Hydrocarboniclastica marina</name>
    <dbReference type="NCBI Taxonomy" id="2259620"/>
    <lineage>
        <taxon>Bacteria</taxon>
        <taxon>Pseudomonadati</taxon>
        <taxon>Pseudomonadota</taxon>
        <taxon>Gammaproteobacteria</taxon>
        <taxon>Alteromonadales</taxon>
        <taxon>Alteromonadaceae</taxon>
        <taxon>Hydrocarboniclastica</taxon>
    </lineage>
</organism>
<dbReference type="Proteomes" id="UP000298049">
    <property type="component" value="Chromosome"/>
</dbReference>
<evidence type="ECO:0008006" key="3">
    <source>
        <dbReference type="Google" id="ProtNLM"/>
    </source>
</evidence>
<dbReference type="OrthoDB" id="7775479at2"/>
<protein>
    <recommendedName>
        <fullName evidence="3">KTSC domain-containing protein</fullName>
    </recommendedName>
</protein>
<dbReference type="EMBL" id="CP031093">
    <property type="protein sequence ID" value="QCF27961.1"/>
    <property type="molecule type" value="Genomic_DNA"/>
</dbReference>
<dbReference type="RefSeq" id="WP_136549717.1">
    <property type="nucleotide sequence ID" value="NZ_CP031093.1"/>
</dbReference>
<evidence type="ECO:0000313" key="1">
    <source>
        <dbReference type="EMBL" id="QCF27961.1"/>
    </source>
</evidence>
<accession>A0A4P7XLD0</accession>
<dbReference type="KEGG" id="hmi:soil367_14315"/>
<gene>
    <name evidence="1" type="ORF">soil367_14315</name>
</gene>
<sequence>MTPYAGAGRGSGIVAYRLGRGFIDVQFEDGTVYRYDDGHPGAAAVEAMGKLAQAGAHLNTYINKHVRDNFAAQLQ</sequence>
<proteinExistence type="predicted"/>
<name>A0A4P7XLD0_9ALTE</name>
<keyword evidence="2" id="KW-1185">Reference proteome</keyword>
<evidence type="ECO:0000313" key="2">
    <source>
        <dbReference type="Proteomes" id="UP000298049"/>
    </source>
</evidence>